<dbReference type="SUPFAM" id="SSF81624">
    <property type="entry name" value="N-terminal domain of MutM-like DNA repair proteins"/>
    <property type="match status" value="1"/>
</dbReference>
<evidence type="ECO:0000256" key="2">
    <source>
        <dbReference type="ARBA" id="ARBA00009409"/>
    </source>
</evidence>
<evidence type="ECO:0000256" key="5">
    <source>
        <dbReference type="ARBA" id="ARBA00023125"/>
    </source>
</evidence>
<dbReference type="GO" id="GO:0006284">
    <property type="term" value="P:base-excision repair"/>
    <property type="evidence" value="ECO:0007669"/>
    <property type="project" value="InterPro"/>
</dbReference>
<dbReference type="GO" id="GO:0016829">
    <property type="term" value="F:lyase activity"/>
    <property type="evidence" value="ECO:0007669"/>
    <property type="project" value="UniProtKB-KW"/>
</dbReference>
<keyword evidence="7" id="KW-0456">Lyase</keyword>
<dbReference type="GO" id="GO:0008534">
    <property type="term" value="F:oxidized purine nucleobase lesion DNA N-glycosylase activity"/>
    <property type="evidence" value="ECO:0007669"/>
    <property type="project" value="UniProtKB-EC"/>
</dbReference>
<keyword evidence="9" id="KW-0326">Glycosidase</keyword>
<dbReference type="Pfam" id="PF01149">
    <property type="entry name" value="Fapy_DNA_glyco"/>
    <property type="match status" value="1"/>
</dbReference>
<evidence type="ECO:0000313" key="12">
    <source>
        <dbReference type="Proteomes" id="UP000604083"/>
    </source>
</evidence>
<comment type="caution">
    <text evidence="11">The sequence shown here is derived from an EMBL/GenBank/DDBJ whole genome shotgun (WGS) entry which is preliminary data.</text>
</comment>
<feature type="domain" description="Formamidopyrimidine-DNA glycosylase catalytic" evidence="10">
    <location>
        <begin position="2"/>
        <end position="117"/>
    </location>
</feature>
<evidence type="ECO:0000256" key="4">
    <source>
        <dbReference type="ARBA" id="ARBA00022801"/>
    </source>
</evidence>
<keyword evidence="8" id="KW-0511">Multifunctional enzyme</keyword>
<accession>A0A934RTX4</accession>
<dbReference type="SMART" id="SM01232">
    <property type="entry name" value="H2TH"/>
    <property type="match status" value="1"/>
</dbReference>
<dbReference type="InterPro" id="IPR010979">
    <property type="entry name" value="Ribosomal_uS13-like_H2TH"/>
</dbReference>
<dbReference type="EMBL" id="JAENIO010000037">
    <property type="protein sequence ID" value="MBK1834969.1"/>
    <property type="molecule type" value="Genomic_DNA"/>
</dbReference>
<evidence type="ECO:0000256" key="7">
    <source>
        <dbReference type="ARBA" id="ARBA00023239"/>
    </source>
</evidence>
<dbReference type="Gene3D" id="3.20.190.10">
    <property type="entry name" value="MutM-like, N-terminal"/>
    <property type="match status" value="1"/>
</dbReference>
<evidence type="ECO:0000256" key="8">
    <source>
        <dbReference type="ARBA" id="ARBA00023268"/>
    </source>
</evidence>
<dbReference type="AlphaFoldDB" id="A0A934RTX4"/>
<keyword evidence="6" id="KW-0234">DNA repair</keyword>
<keyword evidence="12" id="KW-1185">Reference proteome</keyword>
<sequence length="281" mass="31524">MPELAEVELARRIWEPGKGKIVIAVETHPQTRVFRDTPATAIEEALIGSTLQESHTHGKRLLFTFAKGANNFPLEIHLGMSGRLAIASPDHVTHKHDHLLFRLPDLTLIFNDYRQFGRAYLHAGNDPWASLPPEILSRRFTLSHVEGLLQKRARTSLKALLLDQNAFPGIGNWMADEICWRMGLHPACPTATVSPESLRKETRFVTRGALKHVADKNEGLLRDATKGFAAGGYVSQVPPKSWLFQHRWQKGGHCPRCESELARDTIATRTTAWCPRCQPVP</sequence>
<dbReference type="PROSITE" id="PS51068">
    <property type="entry name" value="FPG_CAT"/>
    <property type="match status" value="1"/>
</dbReference>
<comment type="similarity">
    <text evidence="2">Belongs to the FPG family.</text>
</comment>
<evidence type="ECO:0000259" key="10">
    <source>
        <dbReference type="PROSITE" id="PS51068"/>
    </source>
</evidence>
<dbReference type="GO" id="GO:0003906">
    <property type="term" value="F:DNA-(apurinic or apyrimidinic site) endonuclease activity"/>
    <property type="evidence" value="ECO:0007669"/>
    <property type="project" value="InterPro"/>
</dbReference>
<keyword evidence="4" id="KW-0378">Hydrolase</keyword>
<dbReference type="RefSeq" id="WP_200392403.1">
    <property type="nucleotide sequence ID" value="NZ_JAENIO010000037.1"/>
</dbReference>
<dbReference type="Gene3D" id="1.10.8.50">
    <property type="match status" value="1"/>
</dbReference>
<reference evidence="11" key="1">
    <citation type="submission" date="2021-01" db="EMBL/GenBank/DDBJ databases">
        <title>Modified the classification status of verrucomicrobia.</title>
        <authorList>
            <person name="Feng X."/>
        </authorList>
    </citation>
    <scope>NUCLEOTIDE SEQUENCE</scope>
    <source>
        <strain evidence="11">KCTC 12986</strain>
    </source>
</reference>
<gene>
    <name evidence="11" type="ORF">JIN78_12940</name>
</gene>
<organism evidence="11 12">
    <name type="scientific">Roseibacillus ishigakijimensis</name>
    <dbReference type="NCBI Taxonomy" id="454146"/>
    <lineage>
        <taxon>Bacteria</taxon>
        <taxon>Pseudomonadati</taxon>
        <taxon>Verrucomicrobiota</taxon>
        <taxon>Verrucomicrobiia</taxon>
        <taxon>Verrucomicrobiales</taxon>
        <taxon>Verrucomicrobiaceae</taxon>
        <taxon>Roseibacillus</taxon>
    </lineage>
</organism>
<evidence type="ECO:0000313" key="11">
    <source>
        <dbReference type="EMBL" id="MBK1834969.1"/>
    </source>
</evidence>
<dbReference type="Proteomes" id="UP000604083">
    <property type="component" value="Unassembled WGS sequence"/>
</dbReference>
<evidence type="ECO:0000256" key="3">
    <source>
        <dbReference type="ARBA" id="ARBA00022763"/>
    </source>
</evidence>
<comment type="catalytic activity">
    <reaction evidence="1">
        <text>Hydrolysis of DNA containing ring-opened 7-methylguanine residues, releasing 2,6-diamino-4-hydroxy-5-(N-methyl)formamidopyrimidine.</text>
        <dbReference type="EC" id="3.2.2.23"/>
    </reaction>
</comment>
<dbReference type="GO" id="GO:0003684">
    <property type="term" value="F:damaged DNA binding"/>
    <property type="evidence" value="ECO:0007669"/>
    <property type="project" value="InterPro"/>
</dbReference>
<evidence type="ECO:0000256" key="6">
    <source>
        <dbReference type="ARBA" id="ARBA00023204"/>
    </source>
</evidence>
<keyword evidence="5" id="KW-0238">DNA-binding</keyword>
<dbReference type="SUPFAM" id="SSF57716">
    <property type="entry name" value="Glucocorticoid receptor-like (DNA-binding domain)"/>
    <property type="match status" value="1"/>
</dbReference>
<dbReference type="SMART" id="SM00898">
    <property type="entry name" value="Fapy_DNA_glyco"/>
    <property type="match status" value="1"/>
</dbReference>
<proteinExistence type="inferred from homology"/>
<name>A0A934RTX4_9BACT</name>
<dbReference type="InterPro" id="IPR035937">
    <property type="entry name" value="FPG_N"/>
</dbReference>
<dbReference type="PANTHER" id="PTHR22993">
    <property type="entry name" value="FORMAMIDOPYRIMIDINE-DNA GLYCOSYLASE"/>
    <property type="match status" value="1"/>
</dbReference>
<dbReference type="GO" id="GO:0008270">
    <property type="term" value="F:zinc ion binding"/>
    <property type="evidence" value="ECO:0007669"/>
    <property type="project" value="InterPro"/>
</dbReference>
<dbReference type="PANTHER" id="PTHR22993:SF9">
    <property type="entry name" value="FORMAMIDOPYRIMIDINE-DNA GLYCOSYLASE"/>
    <property type="match status" value="1"/>
</dbReference>
<dbReference type="SUPFAM" id="SSF46946">
    <property type="entry name" value="S13-like H2TH domain"/>
    <property type="match status" value="1"/>
</dbReference>
<protein>
    <recommendedName>
        <fullName evidence="10">Formamidopyrimidine-DNA glycosylase catalytic domain-containing protein</fullName>
    </recommendedName>
</protein>
<keyword evidence="3" id="KW-0227">DNA damage</keyword>
<dbReference type="InterPro" id="IPR015886">
    <property type="entry name" value="H2TH_FPG"/>
</dbReference>
<dbReference type="InterPro" id="IPR012319">
    <property type="entry name" value="FPG_cat"/>
</dbReference>
<dbReference type="Pfam" id="PF06831">
    <property type="entry name" value="H2TH"/>
    <property type="match status" value="1"/>
</dbReference>
<dbReference type="CDD" id="cd08773">
    <property type="entry name" value="FpgNei_N"/>
    <property type="match status" value="1"/>
</dbReference>
<evidence type="ECO:0000256" key="1">
    <source>
        <dbReference type="ARBA" id="ARBA00001668"/>
    </source>
</evidence>
<evidence type="ECO:0000256" key="9">
    <source>
        <dbReference type="ARBA" id="ARBA00023295"/>
    </source>
</evidence>